<dbReference type="AlphaFoldDB" id="A0A9W7G2B5"/>
<dbReference type="EMBL" id="BRYA01000805">
    <property type="protein sequence ID" value="GMI33016.1"/>
    <property type="molecule type" value="Genomic_DNA"/>
</dbReference>
<evidence type="ECO:0000256" key="1">
    <source>
        <dbReference type="SAM" id="MobiDB-lite"/>
    </source>
</evidence>
<feature type="domain" description="Fe2OG dioxygenase" evidence="2">
    <location>
        <begin position="121"/>
        <end position="240"/>
    </location>
</feature>
<organism evidence="3 4">
    <name type="scientific">Triparma columacea</name>
    <dbReference type="NCBI Taxonomy" id="722753"/>
    <lineage>
        <taxon>Eukaryota</taxon>
        <taxon>Sar</taxon>
        <taxon>Stramenopiles</taxon>
        <taxon>Ochrophyta</taxon>
        <taxon>Bolidophyceae</taxon>
        <taxon>Parmales</taxon>
        <taxon>Triparmaceae</taxon>
        <taxon>Triparma</taxon>
    </lineage>
</organism>
<sequence length="378" mass="41706">MNLPESSTKSTTESSTKSTTKSDSLQHPSPTLSISSPSLHLHVDIYKKYVPSDTLFQTILSKTTWYRVKYESARYKNQCETPCYTNFYGGVTSTSPVTPYQPVPDYLAPLVAEVSSLLNTPFNAILLRLYFDGSDNIAWHTDGRKFLGPTPTIASLSFGGGADFQLRKMTDCWPCVSTSAPNSTGVRDDGVDRSEPERSLPVASGDLLVMHSDMQDHWHHRVPSVRSRLPRVNINFRYILPTSGDVGVKGQETYYKYMVYGDHKEEWRGGTIESFKYERLLKVKGSMLGHVGGGEKRKSIFDGASGGGEKERKTTSIFGSSAAKPTSKASASPNSAAPSTPQTDENKYLASNTTVDREVWSDLSEDIRNGIVAEWLGN</sequence>
<comment type="caution">
    <text evidence="3">The sequence shown here is derived from an EMBL/GenBank/DDBJ whole genome shotgun (WGS) entry which is preliminary data.</text>
</comment>
<dbReference type="OrthoDB" id="545910at2759"/>
<dbReference type="InterPro" id="IPR005123">
    <property type="entry name" value="Oxoglu/Fe-dep_dioxygenase_dom"/>
</dbReference>
<dbReference type="SUPFAM" id="SSF51197">
    <property type="entry name" value="Clavaminate synthase-like"/>
    <property type="match status" value="1"/>
</dbReference>
<gene>
    <name evidence="3" type="ORF">TrCOL_g11986</name>
</gene>
<dbReference type="Pfam" id="PF13532">
    <property type="entry name" value="2OG-FeII_Oxy_2"/>
    <property type="match status" value="1"/>
</dbReference>
<feature type="region of interest" description="Disordered" evidence="1">
    <location>
        <begin position="294"/>
        <end position="351"/>
    </location>
</feature>
<dbReference type="Proteomes" id="UP001165065">
    <property type="component" value="Unassembled WGS sequence"/>
</dbReference>
<dbReference type="InterPro" id="IPR032854">
    <property type="entry name" value="ALKBH3"/>
</dbReference>
<reference evidence="4" key="1">
    <citation type="journal article" date="2023" name="Commun. Biol.">
        <title>Genome analysis of Parmales, the sister group of diatoms, reveals the evolutionary specialization of diatoms from phago-mixotrophs to photoautotrophs.</title>
        <authorList>
            <person name="Ban H."/>
            <person name="Sato S."/>
            <person name="Yoshikawa S."/>
            <person name="Yamada K."/>
            <person name="Nakamura Y."/>
            <person name="Ichinomiya M."/>
            <person name="Sato N."/>
            <person name="Blanc-Mathieu R."/>
            <person name="Endo H."/>
            <person name="Kuwata A."/>
            <person name="Ogata H."/>
        </authorList>
    </citation>
    <scope>NUCLEOTIDE SEQUENCE [LARGE SCALE GENOMIC DNA]</scope>
</reference>
<dbReference type="GO" id="GO:0051213">
    <property type="term" value="F:dioxygenase activity"/>
    <property type="evidence" value="ECO:0007669"/>
    <property type="project" value="InterPro"/>
</dbReference>
<dbReference type="PANTHER" id="PTHR31212">
    <property type="entry name" value="ALPHA-KETOGLUTARATE-DEPENDENT DIOXYGENASE ALKB HOMOLOG 3"/>
    <property type="match status" value="1"/>
</dbReference>
<keyword evidence="4" id="KW-1185">Reference proteome</keyword>
<feature type="region of interest" description="Disordered" evidence="1">
    <location>
        <begin position="1"/>
        <end position="32"/>
    </location>
</feature>
<dbReference type="Gene3D" id="2.60.120.590">
    <property type="entry name" value="Alpha-ketoglutarate-dependent dioxygenase AlkB-like"/>
    <property type="match status" value="1"/>
</dbReference>
<dbReference type="PROSITE" id="PS51471">
    <property type="entry name" value="FE2OG_OXY"/>
    <property type="match status" value="1"/>
</dbReference>
<feature type="compositionally biased region" description="Low complexity" evidence="1">
    <location>
        <begin position="320"/>
        <end position="341"/>
    </location>
</feature>
<evidence type="ECO:0000259" key="2">
    <source>
        <dbReference type="PROSITE" id="PS51471"/>
    </source>
</evidence>
<dbReference type="InterPro" id="IPR027450">
    <property type="entry name" value="AlkB-like"/>
</dbReference>
<proteinExistence type="predicted"/>
<evidence type="ECO:0000313" key="3">
    <source>
        <dbReference type="EMBL" id="GMI33016.1"/>
    </source>
</evidence>
<evidence type="ECO:0000313" key="4">
    <source>
        <dbReference type="Proteomes" id="UP001165065"/>
    </source>
</evidence>
<name>A0A9W7G2B5_9STRA</name>
<accession>A0A9W7G2B5</accession>
<protein>
    <recommendedName>
        <fullName evidence="2">Fe2OG dioxygenase domain-containing protein</fullName>
    </recommendedName>
</protein>
<dbReference type="InterPro" id="IPR037151">
    <property type="entry name" value="AlkB-like_sf"/>
</dbReference>
<dbReference type="PANTHER" id="PTHR31212:SF4">
    <property type="entry name" value="ALPHA-KETOGLUTARATE-DEPENDENT DIOXYGENASE ALKB HOMOLOG 3"/>
    <property type="match status" value="1"/>
</dbReference>
<dbReference type="GO" id="GO:0006307">
    <property type="term" value="P:DNA alkylation repair"/>
    <property type="evidence" value="ECO:0007669"/>
    <property type="project" value="InterPro"/>
</dbReference>